<evidence type="ECO:0000313" key="3">
    <source>
        <dbReference type="Proteomes" id="UP001497444"/>
    </source>
</evidence>
<dbReference type="InterPro" id="IPR036047">
    <property type="entry name" value="F-box-like_dom_sf"/>
</dbReference>
<dbReference type="Proteomes" id="UP001497444">
    <property type="component" value="Chromosome 1"/>
</dbReference>
<evidence type="ECO:0000313" key="2">
    <source>
        <dbReference type="EMBL" id="CAK9255996.1"/>
    </source>
</evidence>
<dbReference type="Pfam" id="PF00646">
    <property type="entry name" value="F-box"/>
    <property type="match status" value="1"/>
</dbReference>
<name>A0ABP0VNI9_9BRYO</name>
<dbReference type="EMBL" id="OZ020096">
    <property type="protein sequence ID" value="CAK9255996.1"/>
    <property type="molecule type" value="Genomic_DNA"/>
</dbReference>
<dbReference type="InterPro" id="IPR001810">
    <property type="entry name" value="F-box_dom"/>
</dbReference>
<organism evidence="2 3">
    <name type="scientific">Sphagnum jensenii</name>
    <dbReference type="NCBI Taxonomy" id="128206"/>
    <lineage>
        <taxon>Eukaryota</taxon>
        <taxon>Viridiplantae</taxon>
        <taxon>Streptophyta</taxon>
        <taxon>Embryophyta</taxon>
        <taxon>Bryophyta</taxon>
        <taxon>Sphagnophytina</taxon>
        <taxon>Sphagnopsida</taxon>
        <taxon>Sphagnales</taxon>
        <taxon>Sphagnaceae</taxon>
        <taxon>Sphagnum</taxon>
    </lineage>
</organism>
<evidence type="ECO:0000259" key="1">
    <source>
        <dbReference type="Pfam" id="PF00646"/>
    </source>
</evidence>
<keyword evidence="3" id="KW-1185">Reference proteome</keyword>
<accession>A0ABP0VNI9</accession>
<proteinExistence type="predicted"/>
<protein>
    <recommendedName>
        <fullName evidence="1">F-box domain-containing protein</fullName>
    </recommendedName>
</protein>
<gene>
    <name evidence="2" type="ORF">CSSPJE1EN1_LOCUS1474</name>
</gene>
<feature type="domain" description="F-box" evidence="1">
    <location>
        <begin position="27"/>
        <end position="50"/>
    </location>
</feature>
<dbReference type="SUPFAM" id="SSF81383">
    <property type="entry name" value="F-box domain"/>
    <property type="match status" value="1"/>
</dbReference>
<sequence length="104" mass="11536">MDHLPQHCVEMIVQKVAWSEDVIDAAVSLARLSCVSRSLHDAIMDSEGWKASVQLHFGVNFSTSKRAAAMFKQCAAQAWIYCCLPNPQAETLEQKAHILASRHA</sequence>
<reference evidence="2 3" key="1">
    <citation type="submission" date="2024-02" db="EMBL/GenBank/DDBJ databases">
        <authorList>
            <consortium name="ELIXIR-Norway"/>
            <consortium name="Elixir Norway"/>
        </authorList>
    </citation>
    <scope>NUCLEOTIDE SEQUENCE [LARGE SCALE GENOMIC DNA]</scope>
</reference>